<protein>
    <submittedName>
        <fullName evidence="6">Unannotated protein</fullName>
    </submittedName>
</protein>
<dbReference type="InterPro" id="IPR017871">
    <property type="entry name" value="ABC_transporter-like_CS"/>
</dbReference>
<evidence type="ECO:0000313" key="6">
    <source>
        <dbReference type="EMBL" id="CAB4582923.1"/>
    </source>
</evidence>
<evidence type="ECO:0000259" key="5">
    <source>
        <dbReference type="PROSITE" id="PS50893"/>
    </source>
</evidence>
<dbReference type="PROSITE" id="PS50893">
    <property type="entry name" value="ABC_TRANSPORTER_2"/>
    <property type="match status" value="1"/>
</dbReference>
<keyword evidence="3" id="KW-0547">Nucleotide-binding</keyword>
<dbReference type="Pfam" id="PF00005">
    <property type="entry name" value="ABC_tran"/>
    <property type="match status" value="1"/>
</dbReference>
<dbReference type="InterPro" id="IPR050153">
    <property type="entry name" value="Metal_Ion_Import_ABC"/>
</dbReference>
<evidence type="ECO:0000256" key="3">
    <source>
        <dbReference type="ARBA" id="ARBA00022741"/>
    </source>
</evidence>
<comment type="similarity">
    <text evidence="1">Belongs to the ABC transporter superfamily.</text>
</comment>
<dbReference type="Gene3D" id="3.40.50.300">
    <property type="entry name" value="P-loop containing nucleotide triphosphate hydrolases"/>
    <property type="match status" value="1"/>
</dbReference>
<keyword evidence="2" id="KW-0813">Transport</keyword>
<dbReference type="InterPro" id="IPR027417">
    <property type="entry name" value="P-loop_NTPase"/>
</dbReference>
<dbReference type="GO" id="GO:0016887">
    <property type="term" value="F:ATP hydrolysis activity"/>
    <property type="evidence" value="ECO:0007669"/>
    <property type="project" value="InterPro"/>
</dbReference>
<dbReference type="PANTHER" id="PTHR42734">
    <property type="entry name" value="METAL TRANSPORT SYSTEM ATP-BINDING PROTEIN TM_0124-RELATED"/>
    <property type="match status" value="1"/>
</dbReference>
<dbReference type="SUPFAM" id="SSF52540">
    <property type="entry name" value="P-loop containing nucleoside triphosphate hydrolases"/>
    <property type="match status" value="1"/>
</dbReference>
<keyword evidence="4" id="KW-0067">ATP-binding</keyword>
<dbReference type="InterPro" id="IPR003593">
    <property type="entry name" value="AAA+_ATPase"/>
</dbReference>
<dbReference type="AlphaFoldDB" id="A0A6J6F7B4"/>
<dbReference type="PANTHER" id="PTHR42734:SF5">
    <property type="entry name" value="IRON TRANSPORT SYSTEM ATP-BINDING PROTEIN HI_0361-RELATED"/>
    <property type="match status" value="1"/>
</dbReference>
<dbReference type="InterPro" id="IPR003439">
    <property type="entry name" value="ABC_transporter-like_ATP-bd"/>
</dbReference>
<name>A0A6J6F7B4_9ZZZZ</name>
<dbReference type="EMBL" id="CAEZTM010000124">
    <property type="protein sequence ID" value="CAB4582923.1"/>
    <property type="molecule type" value="Genomic_DNA"/>
</dbReference>
<proteinExistence type="inferred from homology"/>
<feature type="domain" description="ABC transporter" evidence="5">
    <location>
        <begin position="5"/>
        <end position="235"/>
    </location>
</feature>
<dbReference type="GO" id="GO:0005524">
    <property type="term" value="F:ATP binding"/>
    <property type="evidence" value="ECO:0007669"/>
    <property type="project" value="UniProtKB-KW"/>
</dbReference>
<dbReference type="PROSITE" id="PS00211">
    <property type="entry name" value="ABC_TRANSPORTER_1"/>
    <property type="match status" value="1"/>
</dbReference>
<gene>
    <name evidence="6" type="ORF">UFOPK1684_01533</name>
</gene>
<evidence type="ECO:0000256" key="2">
    <source>
        <dbReference type="ARBA" id="ARBA00022448"/>
    </source>
</evidence>
<sequence length="262" mass="27736">MSDIVVGAGVEIRREGKEVLAASNFTIPEAKITAIIGPNGSGKSTVLHAIAGLLGLHAGSLSVLGNTPAHSRAHVAYVLQHMNVNHGIPMTVKDVVSMGRYPLRGFVGKFGPADRQAVSSAMELLRIDDLAERQVFRLSGGQRQRVFVAQALAQEHSVLLMDEPLTGLDINSAQTIDDIIHAEPARGCSVVFTTHDLEEAKAADHVLLMSGHVVASGPPEEVLTPANLAKAYGLGLLHPENIADAGIIDDGHNPHHTHEGKN</sequence>
<accession>A0A6J6F7B4</accession>
<reference evidence="6" key="1">
    <citation type="submission" date="2020-05" db="EMBL/GenBank/DDBJ databases">
        <authorList>
            <person name="Chiriac C."/>
            <person name="Salcher M."/>
            <person name="Ghai R."/>
            <person name="Kavagutti S V."/>
        </authorList>
    </citation>
    <scope>NUCLEOTIDE SEQUENCE</scope>
</reference>
<evidence type="ECO:0000256" key="4">
    <source>
        <dbReference type="ARBA" id="ARBA00022840"/>
    </source>
</evidence>
<evidence type="ECO:0000256" key="1">
    <source>
        <dbReference type="ARBA" id="ARBA00005417"/>
    </source>
</evidence>
<organism evidence="6">
    <name type="scientific">freshwater metagenome</name>
    <dbReference type="NCBI Taxonomy" id="449393"/>
    <lineage>
        <taxon>unclassified sequences</taxon>
        <taxon>metagenomes</taxon>
        <taxon>ecological metagenomes</taxon>
    </lineage>
</organism>
<dbReference type="SMART" id="SM00382">
    <property type="entry name" value="AAA"/>
    <property type="match status" value="1"/>
</dbReference>